<organism evidence="1 2">
    <name type="scientific">Serinibacter arcticus</name>
    <dbReference type="NCBI Taxonomy" id="1655435"/>
    <lineage>
        <taxon>Bacteria</taxon>
        <taxon>Bacillati</taxon>
        <taxon>Actinomycetota</taxon>
        <taxon>Actinomycetes</taxon>
        <taxon>Micrococcales</taxon>
        <taxon>Beutenbergiaceae</taxon>
        <taxon>Serinibacter</taxon>
    </lineage>
</organism>
<proteinExistence type="predicted"/>
<accession>A0A2U1ZW69</accession>
<evidence type="ECO:0000313" key="2">
    <source>
        <dbReference type="Proteomes" id="UP000245166"/>
    </source>
</evidence>
<evidence type="ECO:0000313" key="1">
    <source>
        <dbReference type="EMBL" id="PWD51236.1"/>
    </source>
</evidence>
<gene>
    <name evidence="1" type="ORF">C8046_11805</name>
</gene>
<dbReference type="Proteomes" id="UP000245166">
    <property type="component" value="Unassembled WGS sequence"/>
</dbReference>
<dbReference type="EMBL" id="PYHR01000002">
    <property type="protein sequence ID" value="PWD51236.1"/>
    <property type="molecule type" value="Genomic_DNA"/>
</dbReference>
<name>A0A2U1ZW69_9MICO</name>
<reference evidence="1 2" key="1">
    <citation type="submission" date="2018-03" db="EMBL/GenBank/DDBJ databases">
        <title>Genome assembly of novel Miniimonas species PCH200.</title>
        <authorList>
            <person name="Thakur V."/>
            <person name="Kumar V."/>
            <person name="Singh D."/>
        </authorList>
    </citation>
    <scope>NUCLEOTIDE SEQUENCE [LARGE SCALE GENOMIC DNA]</scope>
    <source>
        <strain evidence="1 2">PCH200</strain>
    </source>
</reference>
<protein>
    <submittedName>
        <fullName evidence="1">Uncharacterized protein</fullName>
    </submittedName>
</protein>
<keyword evidence="2" id="KW-1185">Reference proteome</keyword>
<dbReference type="AlphaFoldDB" id="A0A2U1ZW69"/>
<comment type="caution">
    <text evidence="1">The sequence shown here is derived from an EMBL/GenBank/DDBJ whole genome shotgun (WGS) entry which is preliminary data.</text>
</comment>
<sequence length="253" mass="27715">MHGWDLDNLLELTLDALGSVLGERGGYWRHRQADDERIDRIVASKHLANAPDAVGATISLSIIGVESNVEASQQSLFLDRPRPILSEPPHDGRVVGDPLPLALGVTVDVEVVSVIERALQTFLLPNEVILFVARVTDSFWEMYYVLTTHHFCRVALNARRSEARVVACAFEHAASGTVDIRFRTGEEVNLGPLAHVRDGHLLSSAMWNVRLPDGSDARRTFAQQEAVATGTVDLVRSPTPASFVRPSGRHGTS</sequence>